<evidence type="ECO:0000313" key="2">
    <source>
        <dbReference type="Proteomes" id="UP001055439"/>
    </source>
</evidence>
<reference evidence="1" key="1">
    <citation type="submission" date="2022-05" db="EMBL/GenBank/DDBJ databases">
        <title>The Musa troglodytarum L. genome provides insights into the mechanism of non-climacteric behaviour and enrichment of carotenoids.</title>
        <authorList>
            <person name="Wang J."/>
        </authorList>
    </citation>
    <scope>NUCLEOTIDE SEQUENCE</scope>
    <source>
        <tissue evidence="1">Leaf</tissue>
    </source>
</reference>
<dbReference type="AlphaFoldDB" id="A0A9E7KIA2"/>
<keyword evidence="2" id="KW-1185">Reference proteome</keyword>
<proteinExistence type="predicted"/>
<organism evidence="1 2">
    <name type="scientific">Musa troglodytarum</name>
    <name type="common">fe'i banana</name>
    <dbReference type="NCBI Taxonomy" id="320322"/>
    <lineage>
        <taxon>Eukaryota</taxon>
        <taxon>Viridiplantae</taxon>
        <taxon>Streptophyta</taxon>
        <taxon>Embryophyta</taxon>
        <taxon>Tracheophyta</taxon>
        <taxon>Spermatophyta</taxon>
        <taxon>Magnoliopsida</taxon>
        <taxon>Liliopsida</taxon>
        <taxon>Zingiberales</taxon>
        <taxon>Musaceae</taxon>
        <taxon>Musa</taxon>
    </lineage>
</organism>
<evidence type="ECO:0000313" key="1">
    <source>
        <dbReference type="EMBL" id="URE16490.1"/>
    </source>
</evidence>
<gene>
    <name evidence="1" type="ORF">MUK42_33618</name>
</gene>
<protein>
    <submittedName>
        <fullName evidence="1">Uncharacterized protein</fullName>
    </submittedName>
</protein>
<name>A0A9E7KIA2_9LILI</name>
<dbReference type="EMBL" id="CP097509">
    <property type="protein sequence ID" value="URE16490.1"/>
    <property type="molecule type" value="Genomic_DNA"/>
</dbReference>
<accession>A0A9E7KIA2</accession>
<dbReference type="Proteomes" id="UP001055439">
    <property type="component" value="Chromosome 7"/>
</dbReference>
<sequence>MVKVCVGVKGQSFSWQGCRGNSAEREGLRSGRDGINARNQPIVVIEGKQAAATAGGGPLGVGPRPACSALQYPHHCIISLAFNELVRTSGFVQQGRSRQALADLLQLAVITEMAFWQGHSVSGQEWVEVTMG</sequence>